<evidence type="ECO:0000259" key="1">
    <source>
        <dbReference type="Pfam" id="PF13468"/>
    </source>
</evidence>
<accession>A0A1V8NTG0</accession>
<evidence type="ECO:0000313" key="3">
    <source>
        <dbReference type="Proteomes" id="UP000192573"/>
    </source>
</evidence>
<dbReference type="Gene3D" id="3.10.180.10">
    <property type="entry name" value="2,3-Dihydroxybiphenyl 1,2-Dioxygenase, domain 1"/>
    <property type="match status" value="1"/>
</dbReference>
<dbReference type="RefSeq" id="WP_080860443.1">
    <property type="nucleotide sequence ID" value="NZ_CP077405.1"/>
</dbReference>
<gene>
    <name evidence="2" type="ORF">BZK42_23575</name>
</gene>
<comment type="caution">
    <text evidence="2">The sequence shown here is derived from an EMBL/GenBank/DDBJ whole genome shotgun (WGS) entry which is preliminary data.</text>
</comment>
<name>A0A1V8NTG0_CITBR</name>
<dbReference type="Pfam" id="PF13468">
    <property type="entry name" value="Glyoxalase_3"/>
    <property type="match status" value="1"/>
</dbReference>
<proteinExistence type="predicted"/>
<sequence>MLKCSHVVYKVNCLEDIVREYRERGFDVQWGSMPKKAFNAFIRFRSGPFIEFLELPRRYALLRYPLNWFYGSPAGQRMAYWATCPEGWCDVALEEKAGKSSIGTEDIISLQDLYLSLRNSGITLSRPIAGKRRRPDGQLVRYSFMLPEPGQLPFIVSPYFPSQRPTEVVHPNGALEIKQILMGCCSNDQFFFDKFLPDDHWLMTVTAEYTHVQSVILYGADCSALKGSIFSRQENIQPNIRGN</sequence>
<organism evidence="2 3">
    <name type="scientific">Citrobacter braakii</name>
    <dbReference type="NCBI Taxonomy" id="57706"/>
    <lineage>
        <taxon>Bacteria</taxon>
        <taxon>Pseudomonadati</taxon>
        <taxon>Pseudomonadota</taxon>
        <taxon>Gammaproteobacteria</taxon>
        <taxon>Enterobacterales</taxon>
        <taxon>Enterobacteriaceae</taxon>
        <taxon>Citrobacter</taxon>
        <taxon>Citrobacter freundii complex</taxon>
    </lineage>
</organism>
<feature type="domain" description="Glyoxalase-like" evidence="1">
    <location>
        <begin position="6"/>
        <end position="182"/>
    </location>
</feature>
<protein>
    <recommendedName>
        <fullName evidence="1">Glyoxalase-like domain-containing protein</fullName>
    </recommendedName>
</protein>
<evidence type="ECO:0000313" key="2">
    <source>
        <dbReference type="EMBL" id="OQM39617.1"/>
    </source>
</evidence>
<dbReference type="InterPro" id="IPR025870">
    <property type="entry name" value="Glyoxalase-like_dom"/>
</dbReference>
<dbReference type="InterPro" id="IPR029068">
    <property type="entry name" value="Glyas_Bleomycin-R_OHBP_Dase"/>
</dbReference>
<dbReference type="Proteomes" id="UP000192573">
    <property type="component" value="Unassembled WGS sequence"/>
</dbReference>
<dbReference type="AlphaFoldDB" id="A0A1V8NTG0"/>
<dbReference type="EMBL" id="NAEW01000019">
    <property type="protein sequence ID" value="OQM39617.1"/>
    <property type="molecule type" value="Genomic_DNA"/>
</dbReference>
<reference evidence="2 3" key="1">
    <citation type="submission" date="2017-03" db="EMBL/GenBank/DDBJ databases">
        <authorList>
            <person name="Afonso C.L."/>
            <person name="Miller P.J."/>
            <person name="Scott M.A."/>
            <person name="Spackman E."/>
            <person name="Goraichik I."/>
            <person name="Dimitrov K.M."/>
            <person name="Suarez D.L."/>
            <person name="Swayne D.E."/>
        </authorList>
    </citation>
    <scope>NUCLEOTIDE SEQUENCE [LARGE SCALE GENOMIC DNA]</scope>
    <source>
        <strain evidence="2 3">ATCC 51113</strain>
    </source>
</reference>